<reference evidence="1" key="1">
    <citation type="journal article" date="2017" name="Virus Res.">
        <title>Complete genomic characterisation of two novel poxviruses (WKPV and EKPV) from western and eastern grey kangaroos.</title>
        <authorList>
            <person name="Bennett M."/>
            <person name="Tu S.L."/>
            <person name="Upton C."/>
            <person name="McArtor C."/>
            <person name="Gillett A."/>
            <person name="Laird T."/>
            <person name="O'Dea M."/>
        </authorList>
    </citation>
    <scope>NUCLEOTIDE SEQUENCE [LARGE SCALE GENOMIC DNA]</scope>
    <source>
        <strain evidence="1">Western Australia</strain>
    </source>
</reference>
<protein>
    <submittedName>
        <fullName evidence="1">Uncharacterized protein</fullName>
    </submittedName>
</protein>
<accession>A0A2C9DSI4</accession>
<keyword evidence="2" id="KW-1185">Reference proteome</keyword>
<organism evidence="1">
    <name type="scientific">Western grey kangaroopox virus</name>
    <dbReference type="NCBI Taxonomy" id="1566307"/>
    <lineage>
        <taxon>Viruses</taxon>
        <taxon>Varidnaviria</taxon>
        <taxon>Bamfordvirae</taxon>
        <taxon>Nucleocytoviricota</taxon>
        <taxon>Pokkesviricetes</taxon>
        <taxon>Chitovirales</taxon>
        <taxon>Poxviridae</taxon>
        <taxon>Chordopoxvirinae</taxon>
        <taxon>Macropopoxvirus</taxon>
        <taxon>Macropopoxvirus mfuliginosuspox</taxon>
        <taxon>Western kangaroopox virus</taxon>
    </lineage>
</organism>
<sequence>MAFVRNGNMSVRNVLSRYLYRSVFCEHAAGEAGTSDEMSRSAFRSLGNSVIGRHSPQLCGPLPLAVNLEGFQRAALHRMIRLETEDFAVGDMFIRSKLASFVAPGRCGKKAVLIALIFSSPMLNQRMICVDTPVATVMIDRHLLSEGRISVATMIVVECEAGVDRWANAFSELSRNPYSDAPELLRNVNFDEYLERADDEDESSRIDILLCSLNGLARRRADFLKHRVIVDRLVYYNAERYFDTELKEFTWLDRCFTWCVYSSREHLARELDIPRFFSECARNRYTSNSVILRDIERYRTNPLVSVYSSHEYYSSRKCDYVDMDAILAAGRQERLTVSSVPLSHIASVGTLRQRMLRNGDLDSRGAEFERKLVEIDTAGEDYAAIYRCAVCRLFIATDLGRENAETDFARVCANRGVGTAAYDVTDALVAVTSCCLQFVHLSCYAVSNKMYCVGCHRSAPCLRYHRFVNDAHSEECGTMVYLIDDVAGEYLSSCTLDLRTMPLAVFRAVHDFACAAAAGAVRRMLYLGSERVEDLCVDLRLECITAARPSEDDFDRFFSARRAVVMHVTHPPSFDSPLMQGCDGMEDIDVMVTDFEALADNVSDDFADVIGANSREWVMVRLYECLNTVRRKRKLKIIDLRMHEVPLVEGDSVRDGTASDDDGADM</sequence>
<name>A0A2C9DSI4_9POXV</name>
<proteinExistence type="predicted"/>
<evidence type="ECO:0000313" key="2">
    <source>
        <dbReference type="Proteomes" id="UP000318778"/>
    </source>
</evidence>
<dbReference type="Proteomes" id="UP000318778">
    <property type="component" value="Segment"/>
</dbReference>
<dbReference type="EMBL" id="MF467280">
    <property type="protein sequence ID" value="ATI20967.1"/>
    <property type="molecule type" value="Genomic_DNA"/>
</dbReference>
<evidence type="ECO:0000313" key="1">
    <source>
        <dbReference type="EMBL" id="ATI20967.1"/>
    </source>
</evidence>